<evidence type="ECO:0000313" key="2">
    <source>
        <dbReference type="Proteomes" id="UP000008063"/>
    </source>
</evidence>
<accession>F8PMU6</accession>
<dbReference type="HOGENOM" id="CLU_1078337_0_0_1"/>
<gene>
    <name evidence="1" type="ORF">SERLA73DRAFT_150508</name>
</gene>
<reference evidence="2" key="1">
    <citation type="journal article" date="2011" name="Science">
        <title>The plant cell wall-decomposing machinery underlies the functional diversity of forest fungi.</title>
        <authorList>
            <person name="Eastwood D.C."/>
            <person name="Floudas D."/>
            <person name="Binder M."/>
            <person name="Majcherczyk A."/>
            <person name="Schneider P."/>
            <person name="Aerts A."/>
            <person name="Asiegbu F.O."/>
            <person name="Baker S.E."/>
            <person name="Barry K."/>
            <person name="Bendiksby M."/>
            <person name="Blumentritt M."/>
            <person name="Coutinho P.M."/>
            <person name="Cullen D."/>
            <person name="de Vries R.P."/>
            <person name="Gathman A."/>
            <person name="Goodell B."/>
            <person name="Henrissat B."/>
            <person name="Ihrmark K."/>
            <person name="Kauserud H."/>
            <person name="Kohler A."/>
            <person name="LaButti K."/>
            <person name="Lapidus A."/>
            <person name="Lavin J.L."/>
            <person name="Lee Y.-H."/>
            <person name="Lindquist E."/>
            <person name="Lilly W."/>
            <person name="Lucas S."/>
            <person name="Morin E."/>
            <person name="Murat C."/>
            <person name="Oguiza J.A."/>
            <person name="Park J."/>
            <person name="Pisabarro A.G."/>
            <person name="Riley R."/>
            <person name="Rosling A."/>
            <person name="Salamov A."/>
            <person name="Schmidt O."/>
            <person name="Schmutz J."/>
            <person name="Skrede I."/>
            <person name="Stenlid J."/>
            <person name="Wiebenga A."/>
            <person name="Xie X."/>
            <person name="Kuees U."/>
            <person name="Hibbett D.S."/>
            <person name="Hoffmeister D."/>
            <person name="Hoegberg N."/>
            <person name="Martin F."/>
            <person name="Grigoriev I.V."/>
            <person name="Watkinson S.C."/>
        </authorList>
    </citation>
    <scope>NUCLEOTIDE SEQUENCE [LARGE SCALE GENOMIC DNA]</scope>
    <source>
        <strain evidence="2">strain S7.3</strain>
    </source>
</reference>
<name>F8PMU6_SERL3</name>
<evidence type="ECO:0000313" key="1">
    <source>
        <dbReference type="EMBL" id="EGO02928.1"/>
    </source>
</evidence>
<sequence>MDIILGGQYMHFVMCKAFLKMPLKEWHQMNLTTAYLQRTGRSNIYSRAEQHIFKELLKLVPSLERHLMGPETTEEDIIMVADMIQKGANGARSDNTKSLKSAAGHSYKASSVKTKLITGQIQVLGNQWPILLYTNYSYDAKELWNGLLRSGLLVNAFKHIFTSPSSVDQELKAMRSSSGEYNTGMTPESPRFGVYTSRASQQARHFVGNLGKYGCGTSTTILKRLWRLIQTNSEYMGDQKEGFLSFWKYSFIAVPKRK</sequence>
<dbReference type="InterPro" id="IPR046521">
    <property type="entry name" value="DUF6698"/>
</dbReference>
<dbReference type="EMBL" id="GL945476">
    <property type="protein sequence ID" value="EGO02928.1"/>
    <property type="molecule type" value="Genomic_DNA"/>
</dbReference>
<keyword evidence="2" id="KW-1185">Reference proteome</keyword>
<dbReference type="Pfam" id="PF20414">
    <property type="entry name" value="DUF6698"/>
    <property type="match status" value="1"/>
</dbReference>
<dbReference type="InParanoid" id="F8PMU6"/>
<dbReference type="Proteomes" id="UP000008063">
    <property type="component" value="Unassembled WGS sequence"/>
</dbReference>
<organism evidence="2">
    <name type="scientific">Serpula lacrymans var. lacrymans (strain S7.3)</name>
    <name type="common">Dry rot fungus</name>
    <dbReference type="NCBI Taxonomy" id="936435"/>
    <lineage>
        <taxon>Eukaryota</taxon>
        <taxon>Fungi</taxon>
        <taxon>Dikarya</taxon>
        <taxon>Basidiomycota</taxon>
        <taxon>Agaricomycotina</taxon>
        <taxon>Agaricomycetes</taxon>
        <taxon>Agaricomycetidae</taxon>
        <taxon>Boletales</taxon>
        <taxon>Coniophorineae</taxon>
        <taxon>Serpulaceae</taxon>
        <taxon>Serpula</taxon>
    </lineage>
</organism>
<dbReference type="STRING" id="936435.F8PMU6"/>
<protein>
    <submittedName>
        <fullName evidence="1">Uncharacterized protein</fullName>
    </submittedName>
</protein>
<proteinExistence type="predicted"/>
<dbReference type="AlphaFoldDB" id="F8PMU6"/>